<evidence type="ECO:0000313" key="1">
    <source>
        <dbReference type="EMBL" id="MYD91174.1"/>
    </source>
</evidence>
<comment type="caution">
    <text evidence="1">The sequence shown here is derived from an EMBL/GenBank/DDBJ whole genome shotgun (WGS) entry which is preliminary data.</text>
</comment>
<dbReference type="EMBL" id="VXPY01000089">
    <property type="protein sequence ID" value="MYD91174.1"/>
    <property type="molecule type" value="Genomic_DNA"/>
</dbReference>
<sequence>MTTSSCAAVPPVDFLNEIEDPRMERARLPSRYDILATTFLAVICGAGSGADVELFGGCQHGCEPVARVVLEDQHRIASCR</sequence>
<organism evidence="1">
    <name type="scientific">Caldilineaceae bacterium SB0662_bin_9</name>
    <dbReference type="NCBI Taxonomy" id="2605258"/>
    <lineage>
        <taxon>Bacteria</taxon>
        <taxon>Bacillati</taxon>
        <taxon>Chloroflexota</taxon>
        <taxon>Caldilineae</taxon>
        <taxon>Caldilineales</taxon>
        <taxon>Caldilineaceae</taxon>
    </lineage>
</organism>
<gene>
    <name evidence="1" type="ORF">F4Y08_12690</name>
</gene>
<proteinExistence type="predicted"/>
<reference evidence="1" key="1">
    <citation type="submission" date="2019-09" db="EMBL/GenBank/DDBJ databases">
        <title>Characterisation of the sponge microbiome using genome-centric metagenomics.</title>
        <authorList>
            <person name="Engelberts J.P."/>
            <person name="Robbins S.J."/>
            <person name="De Goeij J.M."/>
            <person name="Aranda M."/>
            <person name="Bell S.C."/>
            <person name="Webster N.S."/>
        </authorList>
    </citation>
    <scope>NUCLEOTIDE SEQUENCE</scope>
    <source>
        <strain evidence="1">SB0662_bin_9</strain>
    </source>
</reference>
<protein>
    <submittedName>
        <fullName evidence="1">Transposase family protein</fullName>
    </submittedName>
</protein>
<name>A0A6B1DXS2_9CHLR</name>
<dbReference type="AlphaFoldDB" id="A0A6B1DXS2"/>
<accession>A0A6B1DXS2</accession>